<dbReference type="OrthoDB" id="582337at2"/>
<dbReference type="InterPro" id="IPR003807">
    <property type="entry name" value="DUF202"/>
</dbReference>
<organism evidence="8 9">
    <name type="scientific">Sphingobacterium yanglingense</name>
    <dbReference type="NCBI Taxonomy" id="1437280"/>
    <lineage>
        <taxon>Bacteria</taxon>
        <taxon>Pseudomonadati</taxon>
        <taxon>Bacteroidota</taxon>
        <taxon>Sphingobacteriia</taxon>
        <taxon>Sphingobacteriales</taxon>
        <taxon>Sphingobacteriaceae</taxon>
        <taxon>Sphingobacterium</taxon>
    </lineage>
</organism>
<evidence type="ECO:0000313" key="8">
    <source>
        <dbReference type="EMBL" id="TDQ80028.1"/>
    </source>
</evidence>
<feature type="transmembrane region" description="Helical" evidence="6">
    <location>
        <begin position="63"/>
        <end position="84"/>
    </location>
</feature>
<feature type="transmembrane region" description="Helical" evidence="6">
    <location>
        <begin position="20"/>
        <end position="43"/>
    </location>
</feature>
<keyword evidence="4 6" id="KW-1133">Transmembrane helix</keyword>
<keyword evidence="5 6" id="KW-0472">Membrane</keyword>
<evidence type="ECO:0000313" key="9">
    <source>
        <dbReference type="Proteomes" id="UP000295292"/>
    </source>
</evidence>
<dbReference type="EMBL" id="SNYV01000011">
    <property type="protein sequence ID" value="TDQ80028.1"/>
    <property type="molecule type" value="Genomic_DNA"/>
</dbReference>
<reference evidence="8 9" key="1">
    <citation type="submission" date="2019-03" db="EMBL/GenBank/DDBJ databases">
        <title>Genomic Encyclopedia of Archaeal and Bacterial Type Strains, Phase II (KMG-II): from individual species to whole genera.</title>
        <authorList>
            <person name="Goeker M."/>
        </authorList>
    </citation>
    <scope>NUCLEOTIDE SEQUENCE [LARGE SCALE GENOMIC DNA]</scope>
    <source>
        <strain evidence="8 9">DSM 28353</strain>
    </source>
</reference>
<evidence type="ECO:0000256" key="6">
    <source>
        <dbReference type="SAM" id="Phobius"/>
    </source>
</evidence>
<keyword evidence="9" id="KW-1185">Reference proteome</keyword>
<accession>A0A4R6WMH3</accession>
<evidence type="ECO:0000256" key="2">
    <source>
        <dbReference type="ARBA" id="ARBA00022475"/>
    </source>
</evidence>
<gene>
    <name evidence="8" type="ORF">CLV99_1482</name>
</gene>
<dbReference type="GO" id="GO:0005886">
    <property type="term" value="C:plasma membrane"/>
    <property type="evidence" value="ECO:0007669"/>
    <property type="project" value="UniProtKB-SubCell"/>
</dbReference>
<evidence type="ECO:0000256" key="5">
    <source>
        <dbReference type="ARBA" id="ARBA00023136"/>
    </source>
</evidence>
<keyword evidence="3 6" id="KW-0812">Transmembrane</keyword>
<sequence>MKESNSSKKVNDHLANERTFLAWIRTSLGIMGFGFVVVKFSLFMRQITAMLSPQQSELAPHGYSSEVGTAIVIIGAVTALLAYLKYRKIGKQIEEGEFMPRSSIISVLAILVAVIGFILSWYLIDSF</sequence>
<proteinExistence type="predicted"/>
<name>A0A4R6WMH3_9SPHI</name>
<dbReference type="PANTHER" id="PTHR34187:SF2">
    <property type="entry name" value="DUF202 DOMAIN-CONTAINING PROTEIN"/>
    <property type="match status" value="1"/>
</dbReference>
<dbReference type="AlphaFoldDB" id="A0A4R6WMH3"/>
<dbReference type="PANTHER" id="PTHR34187">
    <property type="entry name" value="FGR18P"/>
    <property type="match status" value="1"/>
</dbReference>
<comment type="subcellular location">
    <subcellularLocation>
        <location evidence="1">Cell membrane</location>
        <topology evidence="1">Multi-pass membrane protein</topology>
    </subcellularLocation>
</comment>
<dbReference type="RefSeq" id="WP_133583776.1">
    <property type="nucleotide sequence ID" value="NZ_SNYV01000011.1"/>
</dbReference>
<evidence type="ECO:0000259" key="7">
    <source>
        <dbReference type="Pfam" id="PF02656"/>
    </source>
</evidence>
<evidence type="ECO:0000256" key="1">
    <source>
        <dbReference type="ARBA" id="ARBA00004651"/>
    </source>
</evidence>
<comment type="caution">
    <text evidence="8">The sequence shown here is derived from an EMBL/GenBank/DDBJ whole genome shotgun (WGS) entry which is preliminary data.</text>
</comment>
<dbReference type="Proteomes" id="UP000295292">
    <property type="component" value="Unassembled WGS sequence"/>
</dbReference>
<feature type="domain" description="DUF202" evidence="7">
    <location>
        <begin position="12"/>
        <end position="89"/>
    </location>
</feature>
<evidence type="ECO:0000256" key="3">
    <source>
        <dbReference type="ARBA" id="ARBA00022692"/>
    </source>
</evidence>
<protein>
    <submittedName>
        <fullName evidence="8">Putative membrane protein</fullName>
    </submittedName>
</protein>
<dbReference type="Pfam" id="PF02656">
    <property type="entry name" value="DUF202"/>
    <property type="match status" value="1"/>
</dbReference>
<feature type="transmembrane region" description="Helical" evidence="6">
    <location>
        <begin position="104"/>
        <end position="124"/>
    </location>
</feature>
<dbReference type="InterPro" id="IPR052053">
    <property type="entry name" value="IM_YidH-like"/>
</dbReference>
<evidence type="ECO:0000256" key="4">
    <source>
        <dbReference type="ARBA" id="ARBA00022989"/>
    </source>
</evidence>
<keyword evidence="2" id="KW-1003">Cell membrane</keyword>